<evidence type="ECO:0000313" key="12">
    <source>
        <dbReference type="EMBL" id="EGI75415.1"/>
    </source>
</evidence>
<dbReference type="RefSeq" id="WP_006299501.1">
    <property type="nucleotide sequence ID" value="NZ_AEGR01000109.1"/>
</dbReference>
<dbReference type="NCBIfam" id="TIGR02541">
    <property type="entry name" value="flagell_FlgJ"/>
    <property type="match status" value="1"/>
</dbReference>
<dbReference type="Proteomes" id="UP000016368">
    <property type="component" value="Unassembled WGS sequence"/>
</dbReference>
<evidence type="ECO:0000256" key="3">
    <source>
        <dbReference type="ARBA" id="ARBA00006880"/>
    </source>
</evidence>
<comment type="similarity">
    <text evidence="3">In the N-terminal section; belongs to the FlgJ family.</text>
</comment>
<organism evidence="12 13">
    <name type="scientific">Hylemonella gracilis ATCC 19624</name>
    <dbReference type="NCBI Taxonomy" id="887062"/>
    <lineage>
        <taxon>Bacteria</taxon>
        <taxon>Pseudomonadati</taxon>
        <taxon>Pseudomonadota</taxon>
        <taxon>Betaproteobacteria</taxon>
        <taxon>Burkholderiales</taxon>
        <taxon>Comamonadaceae</taxon>
        <taxon>Hylemonella</taxon>
    </lineage>
</organism>
<dbReference type="InterPro" id="IPR019301">
    <property type="entry name" value="Flagellar_prot_FlgJ_N"/>
</dbReference>
<reference evidence="12 13" key="1">
    <citation type="journal article" date="2011" name="EMBO J.">
        <title>Structural diversity of bacterial flagellar motors.</title>
        <authorList>
            <person name="Chen S."/>
            <person name="Beeby M."/>
            <person name="Murphy G.E."/>
            <person name="Leadbetter J.R."/>
            <person name="Hendrixson D.R."/>
            <person name="Briegel A."/>
            <person name="Li Z."/>
            <person name="Shi J."/>
            <person name="Tocheva E.I."/>
            <person name="Muller A."/>
            <person name="Dobro M.J."/>
            <person name="Jensen G.J."/>
        </authorList>
    </citation>
    <scope>NUCLEOTIDE SEQUENCE [LARGE SCALE GENOMIC DNA]</scope>
    <source>
        <strain evidence="12 13">ATCC 19624</strain>
    </source>
</reference>
<dbReference type="InterPro" id="IPR023346">
    <property type="entry name" value="Lysozyme-like_dom_sf"/>
</dbReference>
<dbReference type="SMART" id="SM00047">
    <property type="entry name" value="LYZ2"/>
    <property type="match status" value="1"/>
</dbReference>
<accession>F3KXZ0</accession>
<proteinExistence type="inferred from homology"/>
<evidence type="ECO:0000256" key="2">
    <source>
        <dbReference type="ARBA" id="ARBA00004418"/>
    </source>
</evidence>
<evidence type="ECO:0000256" key="6">
    <source>
        <dbReference type="ARBA" id="ARBA00022764"/>
    </source>
</evidence>
<dbReference type="InterPro" id="IPR013377">
    <property type="entry name" value="FlgJ"/>
</dbReference>
<dbReference type="GO" id="GO:0016798">
    <property type="term" value="F:hydrolase activity, acting on glycosyl bonds"/>
    <property type="evidence" value="ECO:0007669"/>
    <property type="project" value="UniProtKB-KW"/>
</dbReference>
<evidence type="ECO:0000259" key="11">
    <source>
        <dbReference type="SMART" id="SM00047"/>
    </source>
</evidence>
<keyword evidence="12" id="KW-0282">Flagellum</keyword>
<keyword evidence="13" id="KW-1185">Reference proteome</keyword>
<feature type="domain" description="Mannosyl-glycoprotein endo-beta-N-acetylglucosamidase-like" evidence="11">
    <location>
        <begin position="156"/>
        <end position="324"/>
    </location>
</feature>
<dbReference type="PRINTS" id="PR01002">
    <property type="entry name" value="FLGFLGJ"/>
</dbReference>
<comment type="function">
    <text evidence="1">Flagellum-specific muramidase which hydrolyzes the peptidoglycan layer to assemble the rod structure in the periplasmic space.</text>
</comment>
<keyword evidence="9" id="KW-0961">Cell wall biogenesis/degradation</keyword>
<dbReference type="Gene3D" id="1.10.530.10">
    <property type="match status" value="1"/>
</dbReference>
<dbReference type="GO" id="GO:0042597">
    <property type="term" value="C:periplasmic space"/>
    <property type="evidence" value="ECO:0007669"/>
    <property type="project" value="UniProtKB-SubCell"/>
</dbReference>
<dbReference type="FunFam" id="2.10.70.40:FF:000001">
    <property type="entry name" value="Flagellar assembly peptidoglycan hydrolase FlgJ"/>
    <property type="match status" value="1"/>
</dbReference>
<protein>
    <recommendedName>
        <fullName evidence="5">Peptidoglycan hydrolase FlgJ</fullName>
    </recommendedName>
    <alternativeName>
        <fullName evidence="10">Muramidase FlgJ</fullName>
    </alternativeName>
</protein>
<evidence type="ECO:0000256" key="7">
    <source>
        <dbReference type="ARBA" id="ARBA00022801"/>
    </source>
</evidence>
<dbReference type="InterPro" id="IPR002901">
    <property type="entry name" value="MGlyc_endo_b_GlcNAc-like_dom"/>
</dbReference>
<keyword evidence="12" id="KW-0966">Cell projection</keyword>
<gene>
    <name evidence="12" type="ORF">HGR_16675</name>
</gene>
<dbReference type="GO" id="GO:0071555">
    <property type="term" value="P:cell wall organization"/>
    <property type="evidence" value="ECO:0007669"/>
    <property type="project" value="UniProtKB-KW"/>
</dbReference>
<keyword evidence="8" id="KW-0326">Glycosidase</keyword>
<dbReference type="AlphaFoldDB" id="F3KXZ0"/>
<evidence type="ECO:0000256" key="9">
    <source>
        <dbReference type="ARBA" id="ARBA00023316"/>
    </source>
</evidence>
<evidence type="ECO:0000256" key="5">
    <source>
        <dbReference type="ARBA" id="ARBA00013433"/>
    </source>
</evidence>
<dbReference type="OrthoDB" id="289937at2"/>
<keyword evidence="7" id="KW-0378">Hydrolase</keyword>
<dbReference type="eggNOG" id="COG3951">
    <property type="taxonomic scope" value="Bacteria"/>
</dbReference>
<keyword evidence="6" id="KW-0574">Periplasm</keyword>
<dbReference type="GO" id="GO:0044780">
    <property type="term" value="P:bacterial-type flagellum assembly"/>
    <property type="evidence" value="ECO:0007669"/>
    <property type="project" value="InterPro"/>
</dbReference>
<dbReference type="GO" id="GO:0004040">
    <property type="term" value="F:amidase activity"/>
    <property type="evidence" value="ECO:0007669"/>
    <property type="project" value="InterPro"/>
</dbReference>
<comment type="similarity">
    <text evidence="4">In the C-terminal section; belongs to the glycosyl hydrolase 73 family.</text>
</comment>
<dbReference type="SUPFAM" id="SSF53955">
    <property type="entry name" value="Lysozyme-like"/>
    <property type="match status" value="1"/>
</dbReference>
<evidence type="ECO:0000256" key="4">
    <source>
        <dbReference type="ARBA" id="ARBA00007974"/>
    </source>
</evidence>
<evidence type="ECO:0000256" key="8">
    <source>
        <dbReference type="ARBA" id="ARBA00023295"/>
    </source>
</evidence>
<name>F3KXZ0_9BURK</name>
<comment type="subcellular location">
    <subcellularLocation>
        <location evidence="2">Periplasm</location>
    </subcellularLocation>
</comment>
<sequence>MSADLVSNSQALAVDGSSLDRLKYQAGQANTPQTIREAAKQFEALFMRELMKSMRETTMSSGMLDSPMGDMGTNMLDEQYALQMSGMPGGLSELIAKQLMRQMNVNDTGATASMDAPPGAASLNAAKAAQAAALAAPSTASAAPIEAAQAEPLIPAARIPEAARDFVMQHADMAKQVERSSGLPASYLLGQAGHETGWGRREIRMADGSNSHNLFGIKAGAGWTGKVAEVTTTEYVDGSPRKVTAKFRAYDSYAESYRDFARLIGNSPRYADARDQALQADTPDGVESVQNWTQGLQDAGYATDPQYAEKLSRAINTTLLLQRRM</sequence>
<keyword evidence="12" id="KW-0969">Cilium</keyword>
<dbReference type="GO" id="GO:0071973">
    <property type="term" value="P:bacterial-type flagellum-dependent cell motility"/>
    <property type="evidence" value="ECO:0007669"/>
    <property type="project" value="TreeGrafter"/>
</dbReference>
<dbReference type="STRING" id="887062.HGR_16675"/>
<evidence type="ECO:0000313" key="13">
    <source>
        <dbReference type="Proteomes" id="UP000016368"/>
    </source>
</evidence>
<dbReference type="InterPro" id="IPR051056">
    <property type="entry name" value="Glycosyl_Hydrolase_73"/>
</dbReference>
<dbReference type="eggNOG" id="COG1705">
    <property type="taxonomic scope" value="Bacteria"/>
</dbReference>
<dbReference type="Pfam" id="PF10135">
    <property type="entry name" value="Rod-binding"/>
    <property type="match status" value="1"/>
</dbReference>
<dbReference type="PANTHER" id="PTHR33308:SF9">
    <property type="entry name" value="PEPTIDOGLYCAN HYDROLASE FLGJ"/>
    <property type="match status" value="1"/>
</dbReference>
<dbReference type="Gene3D" id="2.10.70.40">
    <property type="entry name" value="peptidoglycan hydrolase"/>
    <property type="match status" value="1"/>
</dbReference>
<comment type="caution">
    <text evidence="12">The sequence shown here is derived from an EMBL/GenBank/DDBJ whole genome shotgun (WGS) entry which is preliminary data.</text>
</comment>
<dbReference type="Pfam" id="PF01832">
    <property type="entry name" value="Glucosaminidase"/>
    <property type="match status" value="1"/>
</dbReference>
<evidence type="ECO:0000256" key="10">
    <source>
        <dbReference type="ARBA" id="ARBA00030835"/>
    </source>
</evidence>
<evidence type="ECO:0000256" key="1">
    <source>
        <dbReference type="ARBA" id="ARBA00002954"/>
    </source>
</evidence>
<dbReference type="PANTHER" id="PTHR33308">
    <property type="entry name" value="PEPTIDOGLYCAN HYDROLASE FLGJ"/>
    <property type="match status" value="1"/>
</dbReference>
<dbReference type="EMBL" id="AEGR01000109">
    <property type="protein sequence ID" value="EGI75415.1"/>
    <property type="molecule type" value="Genomic_DNA"/>
</dbReference>